<name>A0ABT2PPH1_9BURK</name>
<feature type="compositionally biased region" description="Low complexity" evidence="5">
    <location>
        <begin position="411"/>
        <end position="452"/>
    </location>
</feature>
<dbReference type="Pfam" id="PF04610">
    <property type="entry name" value="TrbL"/>
    <property type="match status" value="1"/>
</dbReference>
<keyword evidence="2 6" id="KW-0812">Transmembrane</keyword>
<evidence type="ECO:0000256" key="7">
    <source>
        <dbReference type="SAM" id="SignalP"/>
    </source>
</evidence>
<evidence type="ECO:0000313" key="8">
    <source>
        <dbReference type="EMBL" id="MCT9811087.1"/>
    </source>
</evidence>
<dbReference type="InterPro" id="IPR014150">
    <property type="entry name" value="Conjugal_tfr_TrbL"/>
</dbReference>
<gene>
    <name evidence="8" type="primary">trbL</name>
    <name evidence="8" type="ORF">N0K08_10620</name>
</gene>
<evidence type="ECO:0000256" key="5">
    <source>
        <dbReference type="SAM" id="MobiDB-lite"/>
    </source>
</evidence>
<feature type="region of interest" description="Disordered" evidence="5">
    <location>
        <begin position="486"/>
        <end position="521"/>
    </location>
</feature>
<reference evidence="8 9" key="1">
    <citation type="submission" date="2022-09" db="EMBL/GenBank/DDBJ databases">
        <title>Draft genome of isolate Be4.</title>
        <authorList>
            <person name="Sanchez-Castro I."/>
            <person name="Martinez-Rodriguez P."/>
            <person name="Descostes M."/>
            <person name="Merroun M."/>
        </authorList>
    </citation>
    <scope>NUCLEOTIDE SEQUENCE [LARGE SCALE GENOMIC DNA]</scope>
    <source>
        <strain evidence="8 9">Be4</strain>
    </source>
</reference>
<sequence>MKRVRMLVLGSSGLALMLAASSASAELKNLALLDTVVTEFSTRAQGWKAVMMNAASWLFWTLGTISLVWTAGMMVLRKADLAEFFAEFIRFILFFGFFLWLLRNGPAFAQTIIESMKQLGAQASGMQSISVSGIVDIGFLIWKQAISNLSLLDPIESLVGIILSGAILLLLAAIAVNMLLLLISGWILMYAGIFFLGFGGSRWTSDMAINYYKTVLGIAVQLLAMVLLVGIGNDLLGTFYNRIGKVDNNFSELAIVLVFCLALLMLSSKIPAMVAGIITGGAGASGDIGSLGAGAVMGAAMGAAGAASAAASMAGSVLASGAANAAGGAQALMAAYSQASAAGSDAGGLADAAGSSASVFADMDQGKGADDSADDGSEGGGGGKDSRSGSEGSSEGGKGSGSGGEGGGQGASSQAGEIGQAQSGAAGTSQDAGMLGRAAATAAGTASQLAQGSLAVGKAKIASLREGALERIGQTTGGKVASAIKQAGGPASLGATGHHPSPGSRSAPEVEAFVNRDSRNS</sequence>
<comment type="caution">
    <text evidence="8">The sequence shown here is derived from an EMBL/GenBank/DDBJ whole genome shotgun (WGS) entry which is preliminary data.</text>
</comment>
<protein>
    <submittedName>
        <fullName evidence="8">P-type conjugative transfer protein TrbL</fullName>
    </submittedName>
</protein>
<feature type="signal peptide" evidence="7">
    <location>
        <begin position="1"/>
        <end position="25"/>
    </location>
</feature>
<evidence type="ECO:0000256" key="4">
    <source>
        <dbReference type="ARBA" id="ARBA00023136"/>
    </source>
</evidence>
<organism evidence="8 9">
    <name type="scientific">Acidovorax bellezanensis</name>
    <dbReference type="NCBI Taxonomy" id="2976702"/>
    <lineage>
        <taxon>Bacteria</taxon>
        <taxon>Pseudomonadati</taxon>
        <taxon>Pseudomonadota</taxon>
        <taxon>Betaproteobacteria</taxon>
        <taxon>Burkholderiales</taxon>
        <taxon>Comamonadaceae</taxon>
        <taxon>Acidovorax</taxon>
    </lineage>
</organism>
<feature type="transmembrane region" description="Helical" evidence="6">
    <location>
        <begin position="122"/>
        <end position="142"/>
    </location>
</feature>
<keyword evidence="7" id="KW-0732">Signal</keyword>
<keyword evidence="4 6" id="KW-0472">Membrane</keyword>
<accession>A0ABT2PPH1</accession>
<evidence type="ECO:0000256" key="6">
    <source>
        <dbReference type="SAM" id="Phobius"/>
    </source>
</evidence>
<feature type="transmembrane region" description="Helical" evidence="6">
    <location>
        <begin position="180"/>
        <end position="199"/>
    </location>
</feature>
<feature type="region of interest" description="Disordered" evidence="5">
    <location>
        <begin position="362"/>
        <end position="452"/>
    </location>
</feature>
<dbReference type="InterPro" id="IPR007688">
    <property type="entry name" value="Conjugal_tfr_TrbL/VirB6"/>
</dbReference>
<feature type="chain" id="PRO_5045327271" evidence="7">
    <location>
        <begin position="26"/>
        <end position="521"/>
    </location>
</feature>
<keyword evidence="3 6" id="KW-1133">Transmembrane helix</keyword>
<feature type="transmembrane region" description="Helical" evidence="6">
    <location>
        <begin position="250"/>
        <end position="267"/>
    </location>
</feature>
<dbReference type="RefSeq" id="WP_261500263.1">
    <property type="nucleotide sequence ID" value="NZ_JAODYH010000004.1"/>
</dbReference>
<dbReference type="NCBIfam" id="TIGR02783">
    <property type="entry name" value="TrbL_P"/>
    <property type="match status" value="1"/>
</dbReference>
<feature type="transmembrane region" description="Helical" evidence="6">
    <location>
        <begin position="154"/>
        <end position="174"/>
    </location>
</feature>
<keyword evidence="9" id="KW-1185">Reference proteome</keyword>
<feature type="compositionally biased region" description="Gly residues" evidence="5">
    <location>
        <begin position="394"/>
        <end position="410"/>
    </location>
</feature>
<dbReference type="Proteomes" id="UP001525968">
    <property type="component" value="Unassembled WGS sequence"/>
</dbReference>
<feature type="transmembrane region" description="Helical" evidence="6">
    <location>
        <begin position="49"/>
        <end position="72"/>
    </location>
</feature>
<feature type="transmembrane region" description="Helical" evidence="6">
    <location>
        <begin position="84"/>
        <end position="102"/>
    </location>
</feature>
<evidence type="ECO:0000256" key="1">
    <source>
        <dbReference type="ARBA" id="ARBA00004141"/>
    </source>
</evidence>
<evidence type="ECO:0000256" key="2">
    <source>
        <dbReference type="ARBA" id="ARBA00022692"/>
    </source>
</evidence>
<proteinExistence type="predicted"/>
<evidence type="ECO:0000313" key="9">
    <source>
        <dbReference type="Proteomes" id="UP001525968"/>
    </source>
</evidence>
<feature type="transmembrane region" description="Helical" evidence="6">
    <location>
        <begin position="211"/>
        <end position="230"/>
    </location>
</feature>
<evidence type="ECO:0000256" key="3">
    <source>
        <dbReference type="ARBA" id="ARBA00022989"/>
    </source>
</evidence>
<comment type="subcellular location">
    <subcellularLocation>
        <location evidence="1">Membrane</location>
        <topology evidence="1">Multi-pass membrane protein</topology>
    </subcellularLocation>
</comment>
<dbReference type="EMBL" id="JAODYH010000004">
    <property type="protein sequence ID" value="MCT9811087.1"/>
    <property type="molecule type" value="Genomic_DNA"/>
</dbReference>